<comment type="caution">
    <text evidence="2">The sequence shown here is derived from an EMBL/GenBank/DDBJ whole genome shotgun (WGS) entry which is preliminary data.</text>
</comment>
<evidence type="ECO:0000313" key="3">
    <source>
        <dbReference type="Proteomes" id="UP001596074"/>
    </source>
</evidence>
<evidence type="ECO:0000313" key="2">
    <source>
        <dbReference type="EMBL" id="MFC5745354.1"/>
    </source>
</evidence>
<organism evidence="2 3">
    <name type="scientific">Actinomadura rugatobispora</name>
    <dbReference type="NCBI Taxonomy" id="1994"/>
    <lineage>
        <taxon>Bacteria</taxon>
        <taxon>Bacillati</taxon>
        <taxon>Actinomycetota</taxon>
        <taxon>Actinomycetes</taxon>
        <taxon>Streptosporangiales</taxon>
        <taxon>Thermomonosporaceae</taxon>
        <taxon>Actinomadura</taxon>
    </lineage>
</organism>
<dbReference type="RefSeq" id="WP_378280977.1">
    <property type="nucleotide sequence ID" value="NZ_JBHSON010000007.1"/>
</dbReference>
<name>A0ABW0ZQ26_9ACTN</name>
<sequence>MKPQHLTGEEIALTIADFADTARNAVAAGFDGLELHGANG</sequence>
<keyword evidence="3" id="KW-1185">Reference proteome</keyword>
<evidence type="ECO:0000259" key="1">
    <source>
        <dbReference type="Pfam" id="PF00724"/>
    </source>
</evidence>
<dbReference type="Proteomes" id="UP001596074">
    <property type="component" value="Unassembled WGS sequence"/>
</dbReference>
<feature type="domain" description="NADH:flavin oxidoreductase/NADH oxidase N-terminal" evidence="1">
    <location>
        <begin position="4"/>
        <end position="40"/>
    </location>
</feature>
<dbReference type="InterPro" id="IPR001155">
    <property type="entry name" value="OxRdtase_FMN_N"/>
</dbReference>
<gene>
    <name evidence="2" type="ORF">ACFPZN_07040</name>
</gene>
<dbReference type="Pfam" id="PF00724">
    <property type="entry name" value="Oxidored_FMN"/>
    <property type="match status" value="1"/>
</dbReference>
<reference evidence="3" key="1">
    <citation type="journal article" date="2019" name="Int. J. Syst. Evol. Microbiol.">
        <title>The Global Catalogue of Microorganisms (GCM) 10K type strain sequencing project: providing services to taxonomists for standard genome sequencing and annotation.</title>
        <authorList>
            <consortium name="The Broad Institute Genomics Platform"/>
            <consortium name="The Broad Institute Genome Sequencing Center for Infectious Disease"/>
            <person name="Wu L."/>
            <person name="Ma J."/>
        </authorList>
    </citation>
    <scope>NUCLEOTIDE SEQUENCE [LARGE SCALE GENOMIC DNA]</scope>
    <source>
        <strain evidence="3">KCTC 42087</strain>
    </source>
</reference>
<protein>
    <recommendedName>
        <fullName evidence="1">NADH:flavin oxidoreductase/NADH oxidase N-terminal domain-containing protein</fullName>
    </recommendedName>
</protein>
<dbReference type="Gene3D" id="3.20.20.70">
    <property type="entry name" value="Aldolase class I"/>
    <property type="match status" value="1"/>
</dbReference>
<accession>A0ABW0ZQ26</accession>
<dbReference type="EMBL" id="JBHSON010000007">
    <property type="protein sequence ID" value="MFC5745354.1"/>
    <property type="molecule type" value="Genomic_DNA"/>
</dbReference>
<proteinExistence type="predicted"/>
<dbReference type="SUPFAM" id="SSF51395">
    <property type="entry name" value="FMN-linked oxidoreductases"/>
    <property type="match status" value="1"/>
</dbReference>
<dbReference type="InterPro" id="IPR013785">
    <property type="entry name" value="Aldolase_TIM"/>
</dbReference>